<keyword evidence="2" id="KW-0378">Hydrolase</keyword>
<comment type="caution">
    <text evidence="5">The sequence shown here is derived from an EMBL/GenBank/DDBJ whole genome shotgun (WGS) entry which is preliminary data.</text>
</comment>
<evidence type="ECO:0000259" key="4">
    <source>
        <dbReference type="PROSITE" id="PS50994"/>
    </source>
</evidence>
<dbReference type="SUPFAM" id="SSF53098">
    <property type="entry name" value="Ribonuclease H-like"/>
    <property type="match status" value="1"/>
</dbReference>
<feature type="compositionally biased region" description="Polar residues" evidence="3">
    <location>
        <begin position="1499"/>
        <end position="1511"/>
    </location>
</feature>
<dbReference type="Gene3D" id="3.30.420.10">
    <property type="entry name" value="Ribonuclease H-like superfamily/Ribonuclease H"/>
    <property type="match status" value="1"/>
</dbReference>
<gene>
    <name evidence="5" type="ORF">Tco_0819494</name>
</gene>
<dbReference type="InterPro" id="IPR013103">
    <property type="entry name" value="RVT_2"/>
</dbReference>
<feature type="compositionally biased region" description="Low complexity" evidence="3">
    <location>
        <begin position="1072"/>
        <end position="1081"/>
    </location>
</feature>
<evidence type="ECO:0000313" key="5">
    <source>
        <dbReference type="EMBL" id="GJS98324.1"/>
    </source>
</evidence>
<dbReference type="PANTHER" id="PTHR42648">
    <property type="entry name" value="TRANSPOSASE, PUTATIVE-RELATED"/>
    <property type="match status" value="1"/>
</dbReference>
<sequence length="1894" mass="215478">MTGDRSRLRNFVKKFIGMVRFGNDHFGAIMGSGDYVISESVIFRVYYMEGLGYNMFSVGQFCYSDLEVAFRKRSCYVRDTDGVELIKGSRGSNLYTISIEDMLKSSPICLLSKASKNKSWLWHRHLNHLNFDTINDLTRKDLVRGLPRLKFEKDHLCSACQLGKSKKYTYKPKTENTNLEVLNTLHMDLCGPIRVQKINGKKYILVIVDDYSLFTWVKFLRSKDETSEVVIKFQKQIQVGLNKTVRNIHTDNGTKFFNKDLTDYYERVGIFDQNTISRTSQQNGVVEIWNRTLVEATRTMLIFSKAPMFLWVKVVATACYTQNRSLIYTRHYKTSYELVHDKKHDLTFFKVFGALCYPINDSEDLRKLQPTAKIRIFVGYAPSKKGYRIYSKRTRRLVPNSVPAAPYVPPTNKELEILFQPMFDEYMEPPRVKRPVSPTPAVLVPVNSADTPSSTTIDQDAPSLSHSSLSSALQSLSLHKGVAAHSTLMEDNPFAPVDHHPFINPVSTRKQLATNALWCLYNSVLSKFEPKNFKSAITEDCWFQAMQDEIHEFDRLQVWELVPQPDCVMIIALKWIYKIKLDEYGDVLKNKARLVAKGYRQEEGIDFEESFSPVARIEAIRIFIANAARGIFINQSKFALEILKKFGMDSCDPVDTPMVDRLKLDEDPLGILIDQTRFRSMVGSLMYLTARRPDLIFVVCMCARGTINWGLWYPKDTAMALTTYVDADHAGCEDTRRSTLGSAQFLGDKLVSWSSKKQKSIAISTIEAEYISISGCLPLLSAAIMSSTPGLNLRAKSSSKSWLVSILESKQDLVLPWKSRLENTMANVNVNAPAEQAPAMAPPTRTDDQIMPRSRWVPVGKSNCYSDVEKSQRNPIYKIDVDILKHTNFFRAFTASLTIPLIYIQQFWDTVRYVKNTGSYSCQLDDQCFDLTKYTLRDPLQITPVDNNNLFSSPPTHDALINFGKKKANLIVIPSVRFTKLIIHHLQSKHKFHLRPGSPLHLPNEEPVLGYLKFSAKGTKREVFGIPIPNDLITADIRGEQYYNAYLEKVAKHKRYLSGEEVSDPDSPVPKPAKATKPKATNQSKPLASKATPVTKPVAAKTPKPTTSQPPKPTPAITKPSKKDQSIKRKLVKESSKAPSPAKRPRAGKVIKKRKPKSSLQLIDEFVDEGVPDKESVYGDKEADMQRAIKETLKEVHYAHRGPLPPMVIREPDSGKFQPLPDVQGKGKEKMLEIKTKARLDQTLQDEGQAGSNPGDATVSQPQSSHVVHAGPNREHMDLEENLKLPTEDQVRLKEPASSARTLSSLQNLNKELSFADQFLVNKSQEDEPKKTNTESEVYSMVTVPIHQDTSSILLMTTLVIDLTVSQPVSTMVQAPLPTSTAMRIGELEQHMADLLQDNLALEERLDKHGSRLDRFRDLPEADMKEILHHRIWETKSYKAHEDHKKLKKKRRHESPKTPPGSPPHQLPPPPPPAGPSGTSRAYGASVSSQLPPPPPPLSTNQSDQSKSIVHSSDDEDIRNDHIPKVNLKQDWWKPLSMEDRPATPEPVWSIPSSDLPILMNNWCSALASTYAPPLENLLLAQIGPAFEIVKVFHPNVIHLQYQMEECHKLLTDQVDDAIIRHNVSKPLPLGSQPGQVTIQADFFFNKDLEYLRYGSKGGILALSISKMKVAYYPDVGLEQMVPDQMWIEEECKYDIVAIIEVFSLYGYDYMKMIVLYKADLNEYIITERDFKYLYPSDFGDLYLLNLQGHLNHLPPQDKKILSTALKLTKPRWDATGFEFKHDFTIIDSPRAVTFRDKYGVQMIMRFNEIHKFSDGTLQQIDEVLDYRVKEFKVNRINLGLNTLFWTRKDVEKSKEFMFAIQKRIKTRRIFRNLESFVGGRIREGDYRLLQRTK</sequence>
<feature type="compositionally biased region" description="Basic residues" evidence="3">
    <location>
        <begin position="1143"/>
        <end position="1157"/>
    </location>
</feature>
<dbReference type="Pfam" id="PF25597">
    <property type="entry name" value="SH3_retrovirus"/>
    <property type="match status" value="1"/>
</dbReference>
<dbReference type="InterPro" id="IPR036397">
    <property type="entry name" value="RNaseH_sf"/>
</dbReference>
<dbReference type="InterPro" id="IPR057670">
    <property type="entry name" value="SH3_retrovirus"/>
</dbReference>
<evidence type="ECO:0000256" key="2">
    <source>
        <dbReference type="ARBA" id="ARBA00022801"/>
    </source>
</evidence>
<dbReference type="Pfam" id="PF07727">
    <property type="entry name" value="RVT_2"/>
    <property type="match status" value="1"/>
</dbReference>
<dbReference type="Pfam" id="PF13976">
    <property type="entry name" value="gag_pre-integrs"/>
    <property type="match status" value="1"/>
</dbReference>
<evidence type="ECO:0000313" key="6">
    <source>
        <dbReference type="Proteomes" id="UP001151760"/>
    </source>
</evidence>
<feature type="compositionally biased region" description="Basic and acidic residues" evidence="3">
    <location>
        <begin position="1121"/>
        <end position="1136"/>
    </location>
</feature>
<keyword evidence="6" id="KW-1185">Reference proteome</keyword>
<feature type="region of interest" description="Disordered" evidence="3">
    <location>
        <begin position="1239"/>
        <end position="1276"/>
    </location>
</feature>
<feature type="region of interest" description="Disordered" evidence="3">
    <location>
        <begin position="1058"/>
        <end position="1158"/>
    </location>
</feature>
<dbReference type="InterPro" id="IPR025724">
    <property type="entry name" value="GAG-pre-integrase_dom"/>
</dbReference>
<feature type="region of interest" description="Disordered" evidence="3">
    <location>
        <begin position="1438"/>
        <end position="1519"/>
    </location>
</feature>
<keyword evidence="1" id="KW-0479">Metal-binding</keyword>
<protein>
    <submittedName>
        <fullName evidence="5">Retrovirus-related pol polyprotein from transposon TNT 1-94</fullName>
    </submittedName>
</protein>
<accession>A0ABQ5A6R0</accession>
<dbReference type="InterPro" id="IPR012337">
    <property type="entry name" value="RNaseH-like_sf"/>
</dbReference>
<feature type="domain" description="Integrase catalytic" evidence="4">
    <location>
        <begin position="168"/>
        <end position="343"/>
    </location>
</feature>
<evidence type="ECO:0000256" key="1">
    <source>
        <dbReference type="ARBA" id="ARBA00022723"/>
    </source>
</evidence>
<name>A0ABQ5A6R0_9ASTR</name>
<dbReference type="CDD" id="cd09272">
    <property type="entry name" value="RNase_HI_RT_Ty1"/>
    <property type="match status" value="1"/>
</dbReference>
<feature type="region of interest" description="Disordered" evidence="3">
    <location>
        <begin position="1209"/>
        <end position="1228"/>
    </location>
</feature>
<organism evidence="5 6">
    <name type="scientific">Tanacetum coccineum</name>
    <dbReference type="NCBI Taxonomy" id="301880"/>
    <lineage>
        <taxon>Eukaryota</taxon>
        <taxon>Viridiplantae</taxon>
        <taxon>Streptophyta</taxon>
        <taxon>Embryophyta</taxon>
        <taxon>Tracheophyta</taxon>
        <taxon>Spermatophyta</taxon>
        <taxon>Magnoliopsida</taxon>
        <taxon>eudicotyledons</taxon>
        <taxon>Gunneridae</taxon>
        <taxon>Pentapetalae</taxon>
        <taxon>asterids</taxon>
        <taxon>campanulids</taxon>
        <taxon>Asterales</taxon>
        <taxon>Asteraceae</taxon>
        <taxon>Asteroideae</taxon>
        <taxon>Anthemideae</taxon>
        <taxon>Anthemidinae</taxon>
        <taxon>Tanacetum</taxon>
    </lineage>
</organism>
<dbReference type="Proteomes" id="UP001151760">
    <property type="component" value="Unassembled WGS sequence"/>
</dbReference>
<reference evidence="5" key="2">
    <citation type="submission" date="2022-01" db="EMBL/GenBank/DDBJ databases">
        <authorList>
            <person name="Yamashiro T."/>
            <person name="Shiraishi A."/>
            <person name="Satake H."/>
            <person name="Nakayama K."/>
        </authorList>
    </citation>
    <scope>NUCLEOTIDE SEQUENCE</scope>
</reference>
<feature type="compositionally biased region" description="Polar residues" evidence="3">
    <location>
        <begin position="1242"/>
        <end position="1252"/>
    </location>
</feature>
<dbReference type="Pfam" id="PF00665">
    <property type="entry name" value="rve"/>
    <property type="match status" value="1"/>
</dbReference>
<dbReference type="EMBL" id="BQNB010012035">
    <property type="protein sequence ID" value="GJS98324.1"/>
    <property type="molecule type" value="Genomic_DNA"/>
</dbReference>
<dbReference type="PANTHER" id="PTHR42648:SF18">
    <property type="entry name" value="RETROTRANSPOSON, UNCLASSIFIED-LIKE PROTEIN"/>
    <property type="match status" value="1"/>
</dbReference>
<dbReference type="InterPro" id="IPR039537">
    <property type="entry name" value="Retrotran_Ty1/copia-like"/>
</dbReference>
<proteinExistence type="predicted"/>
<feature type="compositionally biased region" description="Pro residues" evidence="3">
    <location>
        <begin position="1457"/>
        <end position="1475"/>
    </location>
</feature>
<evidence type="ECO:0000256" key="3">
    <source>
        <dbReference type="SAM" id="MobiDB-lite"/>
    </source>
</evidence>
<dbReference type="InterPro" id="IPR001584">
    <property type="entry name" value="Integrase_cat-core"/>
</dbReference>
<reference evidence="5" key="1">
    <citation type="journal article" date="2022" name="Int. J. Mol. Sci.">
        <title>Draft Genome of Tanacetum Coccineum: Genomic Comparison of Closely Related Tanacetum-Family Plants.</title>
        <authorList>
            <person name="Yamashiro T."/>
            <person name="Shiraishi A."/>
            <person name="Nakayama K."/>
            <person name="Satake H."/>
        </authorList>
    </citation>
    <scope>NUCLEOTIDE SEQUENCE</scope>
</reference>
<dbReference type="PROSITE" id="PS50994">
    <property type="entry name" value="INTEGRASE"/>
    <property type="match status" value="1"/>
</dbReference>